<reference evidence="8" key="1">
    <citation type="journal article" date="2019" name="Int. J. Syst. Evol. Microbiol.">
        <title>The Global Catalogue of Microorganisms (GCM) 10K type strain sequencing project: providing services to taxonomists for standard genome sequencing and annotation.</title>
        <authorList>
            <consortium name="The Broad Institute Genomics Platform"/>
            <consortium name="The Broad Institute Genome Sequencing Center for Infectious Disease"/>
            <person name="Wu L."/>
            <person name="Ma J."/>
        </authorList>
    </citation>
    <scope>NUCLEOTIDE SEQUENCE [LARGE SCALE GENOMIC DNA]</scope>
    <source>
        <strain evidence="8">CGMCC 4.7289</strain>
    </source>
</reference>
<dbReference type="InterPro" id="IPR052750">
    <property type="entry name" value="GH18_Chitinase"/>
</dbReference>
<evidence type="ECO:0000256" key="1">
    <source>
        <dbReference type="ARBA" id="ARBA00022801"/>
    </source>
</evidence>
<evidence type="ECO:0000313" key="7">
    <source>
        <dbReference type="EMBL" id="MFC4136687.1"/>
    </source>
</evidence>
<feature type="chain" id="PRO_5045809605" evidence="5">
    <location>
        <begin position="29"/>
        <end position="557"/>
    </location>
</feature>
<keyword evidence="3" id="KW-0624">Polysaccharide degradation</keyword>
<dbReference type="PANTHER" id="PTHR42976">
    <property type="entry name" value="BIFUNCTIONAL CHITINASE/LYSOZYME-RELATED"/>
    <property type="match status" value="1"/>
</dbReference>
<dbReference type="InterPro" id="IPR013783">
    <property type="entry name" value="Ig-like_fold"/>
</dbReference>
<feature type="compositionally biased region" description="Low complexity" evidence="4">
    <location>
        <begin position="169"/>
        <end position="190"/>
    </location>
</feature>
<name>A0ABV8M036_9ACTN</name>
<dbReference type="Proteomes" id="UP001595816">
    <property type="component" value="Unassembled WGS sequence"/>
</dbReference>
<keyword evidence="8" id="KW-1185">Reference proteome</keyword>
<dbReference type="PANTHER" id="PTHR42976:SF1">
    <property type="entry name" value="GH18 DOMAIN-CONTAINING PROTEIN-RELATED"/>
    <property type="match status" value="1"/>
</dbReference>
<dbReference type="SUPFAM" id="SSF49785">
    <property type="entry name" value="Galactose-binding domain-like"/>
    <property type="match status" value="1"/>
</dbReference>
<dbReference type="Gene3D" id="3.20.20.80">
    <property type="entry name" value="Glycosidases"/>
    <property type="match status" value="1"/>
</dbReference>
<dbReference type="SUPFAM" id="SSF49265">
    <property type="entry name" value="Fibronectin type III"/>
    <property type="match status" value="1"/>
</dbReference>
<evidence type="ECO:0000259" key="6">
    <source>
        <dbReference type="PROSITE" id="PS50853"/>
    </source>
</evidence>
<dbReference type="SMART" id="SM00060">
    <property type="entry name" value="FN3"/>
    <property type="match status" value="1"/>
</dbReference>
<dbReference type="EMBL" id="JBHSAY010000033">
    <property type="protein sequence ID" value="MFC4136687.1"/>
    <property type="molecule type" value="Genomic_DNA"/>
</dbReference>
<dbReference type="Gene3D" id="2.60.40.10">
    <property type="entry name" value="Immunoglobulins"/>
    <property type="match status" value="1"/>
</dbReference>
<dbReference type="InterPro" id="IPR003961">
    <property type="entry name" value="FN3_dom"/>
</dbReference>
<dbReference type="SUPFAM" id="SSF51445">
    <property type="entry name" value="(Trans)glycosidases"/>
    <property type="match status" value="1"/>
</dbReference>
<dbReference type="Gene3D" id="2.60.120.260">
    <property type="entry name" value="Galactose-binding domain-like"/>
    <property type="match status" value="1"/>
</dbReference>
<keyword evidence="1" id="KW-0378">Hydrolase</keyword>
<dbReference type="InterPro" id="IPR003305">
    <property type="entry name" value="CenC_carb-bd"/>
</dbReference>
<organism evidence="7 8">
    <name type="scientific">Hamadaea flava</name>
    <dbReference type="NCBI Taxonomy" id="1742688"/>
    <lineage>
        <taxon>Bacteria</taxon>
        <taxon>Bacillati</taxon>
        <taxon>Actinomycetota</taxon>
        <taxon>Actinomycetes</taxon>
        <taxon>Micromonosporales</taxon>
        <taxon>Micromonosporaceae</taxon>
        <taxon>Hamadaea</taxon>
    </lineage>
</organism>
<sequence>MYRRILAVAGAALLAGAAVLVASTSASAANILSNPGLESGTLSPWSCSGNLGSVVTTPVHSGSRALQGAASAADNAKCTQTVAVQANTAYTLTAWVRGGSGYVYLGVTGGNQVWNPSAASNWVQLSVAYTTGASQTSLQIFVQGWYGTGTYYADDFSLDGPGGNPSPSPTTSAPPGVPGTPGTPSVTGTTASSISLSWSASSGTVTGYRVYEGTTVRATVTGTTATISGLGACASHTYTVAAYNNSGESAKSGATTGSTTGCTSTGAMAAPYYYNGWGSPPSITTVMSATGIKQFTMAFMLSGGGCTPAWDSSRPLTGGVDQQTINAVRAAGGDVEISFGGWSGNKLGPNCSSATALAAAYQQVISAYNLKYIDIDIENTDEFENEAVQDRILGALKIVKANNPGIKTIVTFGTSTTGPTYYGTRLINQAAALGANIDVFTIMPFDFGGGADMYNNTVNAANGLKNALKTAFGWTDAQAYAHLGISGMNGYSDQSEITTTAIWTNIRNWANTNHIARLAFWSVNRDRGCAGGGVQESCSGIAQSDWAFTSITAGFTG</sequence>
<dbReference type="CDD" id="cd06543">
    <property type="entry name" value="GH18_PF-ChiA-like"/>
    <property type="match status" value="1"/>
</dbReference>
<evidence type="ECO:0000256" key="2">
    <source>
        <dbReference type="ARBA" id="ARBA00023295"/>
    </source>
</evidence>
<evidence type="ECO:0000256" key="5">
    <source>
        <dbReference type="SAM" id="SignalP"/>
    </source>
</evidence>
<keyword evidence="2" id="KW-0326">Glycosidase</keyword>
<dbReference type="Pfam" id="PF00041">
    <property type="entry name" value="fn3"/>
    <property type="match status" value="1"/>
</dbReference>
<dbReference type="InterPro" id="IPR036116">
    <property type="entry name" value="FN3_sf"/>
</dbReference>
<evidence type="ECO:0000313" key="8">
    <source>
        <dbReference type="Proteomes" id="UP001595816"/>
    </source>
</evidence>
<dbReference type="RefSeq" id="WP_253760501.1">
    <property type="nucleotide sequence ID" value="NZ_JAMZDZ010000001.1"/>
</dbReference>
<keyword evidence="3" id="KW-0119">Carbohydrate metabolism</keyword>
<evidence type="ECO:0000256" key="3">
    <source>
        <dbReference type="ARBA" id="ARBA00023326"/>
    </source>
</evidence>
<evidence type="ECO:0000256" key="4">
    <source>
        <dbReference type="SAM" id="MobiDB-lite"/>
    </source>
</evidence>
<accession>A0ABV8M036</accession>
<proteinExistence type="predicted"/>
<feature type="region of interest" description="Disordered" evidence="4">
    <location>
        <begin position="157"/>
        <end position="190"/>
    </location>
</feature>
<gene>
    <name evidence="7" type="ORF">ACFOZ4_39290</name>
</gene>
<feature type="domain" description="Fibronectin type-III" evidence="6">
    <location>
        <begin position="180"/>
        <end position="262"/>
    </location>
</feature>
<dbReference type="PROSITE" id="PS50853">
    <property type="entry name" value="FN3"/>
    <property type="match status" value="1"/>
</dbReference>
<dbReference type="InterPro" id="IPR017853">
    <property type="entry name" value="GH"/>
</dbReference>
<comment type="caution">
    <text evidence="7">The sequence shown here is derived from an EMBL/GenBank/DDBJ whole genome shotgun (WGS) entry which is preliminary data.</text>
</comment>
<protein>
    <submittedName>
        <fullName evidence="7">Carbohydrate binding domain-containing protein</fullName>
    </submittedName>
</protein>
<keyword evidence="5" id="KW-0732">Signal</keyword>
<dbReference type="InterPro" id="IPR008979">
    <property type="entry name" value="Galactose-bd-like_sf"/>
</dbReference>
<dbReference type="Pfam" id="PF02018">
    <property type="entry name" value="CBM_4_9"/>
    <property type="match status" value="1"/>
</dbReference>
<feature type="signal peptide" evidence="5">
    <location>
        <begin position="1"/>
        <end position="28"/>
    </location>
</feature>